<sequence>MNPLNTSNISPKTPTKDYSRESDTDGPSTDLMLPALSPLTPFDLLIPQTPLDNKGGFGESHASPGTLDMETSPVDLKYTKANIKRFATQFTGQIFPFSDAESPDRESMPVTPSTIGPSTSTSKCRHETPSITSHLQDTIPQHESSFAKQQYQEPELKLQSFSEPRLSKHIDITSHKSSLPPPFDLSINNHIKISPFEIIKGQKKESISSIRHLRISSDPDIISRHASLEDSVSPTPSFASFPFQRDMDGRSEGMDAFRTISRTIRGLKIPVSPHKLSDLNGTPKPDTISLSEAKALSNAEAEAIRSANDILEQHFGSTGPTSSKSRSNSRRHYQIFKNSGLGPNLDNTNFQFSISPQISQSPSNDSDSRQRHDSIMTINFSDDVNTESPFDAEANIKGHQVARRARKVEKLLGTDVDRSAIIRSFKRQDKMWYLEPMYDKFDISFDMEGKVDGGTWEALIEYLVPPGPAQVDYQTAFLLTFRAFASSRQFCDALIKRHRLQPPDGIDINQIKIWQEKKQRPVQLKVYQIIRSWYTEYWFCSEDDSCLPRLTEFLSSEASKNPRLSGHKLRACQKLIEEMEKRMRNDTSWISREKNLKPNPIKPKNKNPLPGTVTKLRIDSEQDPAELVTIADPQSSRIPTNETSVARGLFRNPLKTIQSNPSPRNHGFLLPRLRSHSHNNVLTSNSVPDSINECSPASITFPFSRKNHNNKKLATMKPENDRFVNKFQAATDCPHNSDLNEKALSKRPLQNNPSPQNSTVASRLRNRSLSDASAFSIESVGSIPDSTNTSSDIETEIAELLRVTIGVDLTYDMLRHMRNITQIPPSQIAIQITILQSDCFCHIQPYELLRGEFSKKENSLATNIKNMTRWSTQISRWVAYSILKEQTPEKRCRVLKYFIRIGSECLHMKNYDAVMAIQGGLNSAAILRLKKTWALLPSKLNRLNISLQNATKSDRNYSEYRATVRNSEPPLLPFLGLYLTDLTFINDGNPDMRRRKLVPAIGVDDETWALQRERENMKAQDIHAYDQSSSIDITSKSILINFDKHYKVAAIIREIQKFQVEYKGNFLMSTPALSEYLIGEWDRLDGEGVDEDLLYNMSLKREPREVVLPSITANHVSTSSTSISQVESSQTARSNSSSSDHAILNTKNNVSQANAQMLKFKSWFEVDVIQQSPSRLIKL</sequence>
<organism evidence="6 7">
    <name type="scientific">Mycoemilia scoparia</name>
    <dbReference type="NCBI Taxonomy" id="417184"/>
    <lineage>
        <taxon>Eukaryota</taxon>
        <taxon>Fungi</taxon>
        <taxon>Fungi incertae sedis</taxon>
        <taxon>Zoopagomycota</taxon>
        <taxon>Kickxellomycotina</taxon>
        <taxon>Kickxellomycetes</taxon>
        <taxon>Kickxellales</taxon>
        <taxon>Kickxellaceae</taxon>
        <taxon>Mycoemilia</taxon>
    </lineage>
</organism>
<protein>
    <recommendedName>
        <fullName evidence="8">Ras-GEF domain-containing protein</fullName>
    </recommendedName>
</protein>
<dbReference type="PROSITE" id="PS50212">
    <property type="entry name" value="RASGEF_NTER"/>
    <property type="match status" value="1"/>
</dbReference>
<feature type="region of interest" description="Disordered" evidence="3">
    <location>
        <begin position="732"/>
        <end position="765"/>
    </location>
</feature>
<dbReference type="GO" id="GO:0007265">
    <property type="term" value="P:Ras protein signal transduction"/>
    <property type="evidence" value="ECO:0007669"/>
    <property type="project" value="TreeGrafter"/>
</dbReference>
<reference evidence="6" key="1">
    <citation type="submission" date="2022-07" db="EMBL/GenBank/DDBJ databases">
        <title>Phylogenomic reconstructions and comparative analyses of Kickxellomycotina fungi.</title>
        <authorList>
            <person name="Reynolds N.K."/>
            <person name="Stajich J.E."/>
            <person name="Barry K."/>
            <person name="Grigoriev I.V."/>
            <person name="Crous P."/>
            <person name="Smith M.E."/>
        </authorList>
    </citation>
    <scope>NUCLEOTIDE SEQUENCE</scope>
    <source>
        <strain evidence="6">NBRC 100468</strain>
    </source>
</reference>
<dbReference type="SUPFAM" id="SSF48366">
    <property type="entry name" value="Ras GEF"/>
    <property type="match status" value="1"/>
</dbReference>
<dbReference type="InterPro" id="IPR000651">
    <property type="entry name" value="Ras-like_Gua-exchang_fac_N"/>
</dbReference>
<dbReference type="InterPro" id="IPR001895">
    <property type="entry name" value="RASGEF_cat_dom"/>
</dbReference>
<dbReference type="GO" id="GO:0005085">
    <property type="term" value="F:guanyl-nucleotide exchange factor activity"/>
    <property type="evidence" value="ECO:0007669"/>
    <property type="project" value="UniProtKB-KW"/>
</dbReference>
<dbReference type="PROSITE" id="PS50009">
    <property type="entry name" value="RASGEF_CAT"/>
    <property type="match status" value="1"/>
</dbReference>
<dbReference type="Proteomes" id="UP001150538">
    <property type="component" value="Unassembled WGS sequence"/>
</dbReference>
<evidence type="ECO:0000313" key="6">
    <source>
        <dbReference type="EMBL" id="KAJ1915995.1"/>
    </source>
</evidence>
<dbReference type="OrthoDB" id="546434at2759"/>
<name>A0A9W8A2G5_9FUNG</name>
<dbReference type="SMART" id="SM00147">
    <property type="entry name" value="RasGEF"/>
    <property type="match status" value="1"/>
</dbReference>
<dbReference type="InterPro" id="IPR036964">
    <property type="entry name" value="RASGEF_cat_dom_sf"/>
</dbReference>
<dbReference type="Pfam" id="PF00617">
    <property type="entry name" value="RasGEF"/>
    <property type="match status" value="1"/>
</dbReference>
<dbReference type="PANTHER" id="PTHR23113">
    <property type="entry name" value="GUANINE NUCLEOTIDE EXCHANGE FACTOR"/>
    <property type="match status" value="1"/>
</dbReference>
<dbReference type="AlphaFoldDB" id="A0A9W8A2G5"/>
<evidence type="ECO:0000256" key="1">
    <source>
        <dbReference type="ARBA" id="ARBA00022658"/>
    </source>
</evidence>
<dbReference type="Gene3D" id="1.20.870.10">
    <property type="entry name" value="Son of sevenless (SoS) protein Chain: S domain 1"/>
    <property type="match status" value="1"/>
</dbReference>
<feature type="region of interest" description="Disordered" evidence="3">
    <location>
        <begin position="97"/>
        <end position="126"/>
    </location>
</feature>
<dbReference type="Gene3D" id="1.10.840.10">
    <property type="entry name" value="Ras guanine-nucleotide exchange factors catalytic domain"/>
    <property type="match status" value="1"/>
</dbReference>
<dbReference type="SMART" id="SM00229">
    <property type="entry name" value="RasGEFN"/>
    <property type="match status" value="1"/>
</dbReference>
<feature type="region of interest" description="Disordered" evidence="3">
    <location>
        <begin position="337"/>
        <end position="370"/>
    </location>
</feature>
<feature type="compositionally biased region" description="Low complexity" evidence="3">
    <location>
        <begin position="1122"/>
        <end position="1139"/>
    </location>
</feature>
<dbReference type="InterPro" id="IPR008937">
    <property type="entry name" value="Ras-like_GEF"/>
</dbReference>
<feature type="region of interest" description="Disordered" evidence="3">
    <location>
        <begin position="1"/>
        <end position="35"/>
    </location>
</feature>
<evidence type="ECO:0000259" key="5">
    <source>
        <dbReference type="PROSITE" id="PS50212"/>
    </source>
</evidence>
<evidence type="ECO:0000256" key="3">
    <source>
        <dbReference type="SAM" id="MobiDB-lite"/>
    </source>
</evidence>
<feature type="compositionally biased region" description="Basic and acidic residues" evidence="3">
    <location>
        <begin position="14"/>
        <end position="23"/>
    </location>
</feature>
<dbReference type="CDD" id="cd06224">
    <property type="entry name" value="REM"/>
    <property type="match status" value="1"/>
</dbReference>
<evidence type="ECO:0000256" key="2">
    <source>
        <dbReference type="PROSITE-ProRule" id="PRU00168"/>
    </source>
</evidence>
<keyword evidence="7" id="KW-1185">Reference proteome</keyword>
<evidence type="ECO:0008006" key="8">
    <source>
        <dbReference type="Google" id="ProtNLM"/>
    </source>
</evidence>
<proteinExistence type="predicted"/>
<keyword evidence="1 2" id="KW-0344">Guanine-nucleotide releasing factor</keyword>
<evidence type="ECO:0000259" key="4">
    <source>
        <dbReference type="PROSITE" id="PS50009"/>
    </source>
</evidence>
<dbReference type="PANTHER" id="PTHR23113:SF354">
    <property type="entry name" value="BUD SITE SELECTION PROTEIN 5"/>
    <property type="match status" value="1"/>
</dbReference>
<feature type="compositionally biased region" description="Low complexity" evidence="3">
    <location>
        <begin position="349"/>
        <end position="365"/>
    </location>
</feature>
<feature type="compositionally biased region" description="Low complexity" evidence="3">
    <location>
        <begin position="109"/>
        <end position="122"/>
    </location>
</feature>
<dbReference type="Pfam" id="PF00618">
    <property type="entry name" value="RasGEF_N"/>
    <property type="match status" value="1"/>
</dbReference>
<feature type="region of interest" description="Disordered" evidence="3">
    <location>
        <begin position="1122"/>
        <end position="1142"/>
    </location>
</feature>
<dbReference type="EMBL" id="JANBPU010000120">
    <property type="protein sequence ID" value="KAJ1915995.1"/>
    <property type="molecule type" value="Genomic_DNA"/>
</dbReference>
<feature type="compositionally biased region" description="Polar residues" evidence="3">
    <location>
        <begin position="1"/>
        <end position="13"/>
    </location>
</feature>
<dbReference type="GO" id="GO:0005886">
    <property type="term" value="C:plasma membrane"/>
    <property type="evidence" value="ECO:0007669"/>
    <property type="project" value="TreeGrafter"/>
</dbReference>
<evidence type="ECO:0000313" key="7">
    <source>
        <dbReference type="Proteomes" id="UP001150538"/>
    </source>
</evidence>
<feature type="domain" description="Ras-GEF" evidence="4">
    <location>
        <begin position="824"/>
        <end position="1104"/>
    </location>
</feature>
<comment type="caution">
    <text evidence="6">The sequence shown here is derived from an EMBL/GenBank/DDBJ whole genome shotgun (WGS) entry which is preliminary data.</text>
</comment>
<feature type="domain" description="N-terminal Ras-GEF" evidence="5">
    <location>
        <begin position="447"/>
        <end position="580"/>
    </location>
</feature>
<feature type="compositionally biased region" description="Polar residues" evidence="3">
    <location>
        <begin position="748"/>
        <end position="765"/>
    </location>
</feature>
<dbReference type="CDD" id="cd00155">
    <property type="entry name" value="RasGEF"/>
    <property type="match status" value="1"/>
</dbReference>
<gene>
    <name evidence="6" type="ORF">H4219_004017</name>
</gene>
<accession>A0A9W8A2G5</accession>
<dbReference type="InterPro" id="IPR023578">
    <property type="entry name" value="Ras_GEF_dom_sf"/>
</dbReference>